<feature type="coiled-coil region" evidence="5">
    <location>
        <begin position="214"/>
        <end position="333"/>
    </location>
</feature>
<evidence type="ECO:0000256" key="3">
    <source>
        <dbReference type="ARBA" id="ARBA00023054"/>
    </source>
</evidence>
<dbReference type="OrthoDB" id="2441647at2759"/>
<dbReference type="PROSITE" id="PS51842">
    <property type="entry name" value="IF_ROD_2"/>
    <property type="match status" value="1"/>
</dbReference>
<dbReference type="KEGG" id="tsr:106545421"/>
<feature type="compositionally biased region" description="Low complexity" evidence="6">
    <location>
        <begin position="438"/>
        <end position="452"/>
    </location>
</feature>
<dbReference type="SUPFAM" id="SSF64593">
    <property type="entry name" value="Intermediate filament protein, coiled coil region"/>
    <property type="match status" value="2"/>
</dbReference>
<evidence type="ECO:0000313" key="8">
    <source>
        <dbReference type="Proteomes" id="UP000504617"/>
    </source>
</evidence>
<evidence type="ECO:0000256" key="4">
    <source>
        <dbReference type="RuleBase" id="RU000685"/>
    </source>
</evidence>
<dbReference type="GO" id="GO:0030855">
    <property type="term" value="P:epithelial cell differentiation"/>
    <property type="evidence" value="ECO:0007669"/>
    <property type="project" value="TreeGrafter"/>
</dbReference>
<dbReference type="Gene3D" id="1.20.5.170">
    <property type="match status" value="1"/>
</dbReference>
<feature type="domain" description="IF rod" evidence="7">
    <location>
        <begin position="103"/>
        <end position="415"/>
    </location>
</feature>
<dbReference type="GO" id="GO:0005882">
    <property type="term" value="C:intermediate filament"/>
    <property type="evidence" value="ECO:0007669"/>
    <property type="project" value="UniProtKB-KW"/>
</dbReference>
<reference evidence="9" key="1">
    <citation type="submission" date="2025-08" db="UniProtKB">
        <authorList>
            <consortium name="RefSeq"/>
        </authorList>
    </citation>
    <scope>IDENTIFICATION</scope>
    <source>
        <tissue evidence="9">Skeletal muscle</tissue>
    </source>
</reference>
<dbReference type="SMART" id="SM01391">
    <property type="entry name" value="Filament"/>
    <property type="match status" value="1"/>
</dbReference>
<name>A0A6I9XTS6_9SAUR</name>
<dbReference type="FunFam" id="1.20.5.170:FF:000002">
    <property type="entry name" value="Type I keratin KA11"/>
    <property type="match status" value="1"/>
</dbReference>
<evidence type="ECO:0000259" key="7">
    <source>
        <dbReference type="PROSITE" id="PS51842"/>
    </source>
</evidence>
<feature type="region of interest" description="Disordered" evidence="6">
    <location>
        <begin position="409"/>
        <end position="472"/>
    </location>
</feature>
<dbReference type="PROSITE" id="PS00226">
    <property type="entry name" value="IF_ROD_1"/>
    <property type="match status" value="1"/>
</dbReference>
<dbReference type="Gene3D" id="1.20.5.1160">
    <property type="entry name" value="Vasodilator-stimulated phosphoprotein"/>
    <property type="match status" value="1"/>
</dbReference>
<feature type="coiled-coil region" evidence="5">
    <location>
        <begin position="107"/>
        <end position="141"/>
    </location>
</feature>
<sequence length="472" mass="52534">MSCRSKQTMMYTKGRNSSNSCGGIRVVSGIPGRGASSVVSSVGGGVSGRTFSSGASYGGASCTDGGFGGNMLGSYLYGSGGTFRFGQIGGGFGNDTPLISCDEKMTMQNLNDRLASYLEKVRRLEEENAELESRIRLWYDRQGPPSELKDYSSYYQQIEELKNQIVCASVDNSKLILDIDNNRMTADDFRLKYETELALCQNVEADINGLRQVLDQLTLCRSDLEAQLESLREELCCIKKNHEEEIKSLKSQTCGDVSVEVNSSPGPDLKKVLEEMRCQYETMIENNRKEVEQWYERKMEEVNQEVCISSKEVEDCNNQVVDLKRQLQTLEIDLQAQLCLRESLQDSLGETECRYNTHLAEIQNQISCVEQQLAELRAEMECQNREYRELLDVKCRLEQEIQTYRSLLEEGQQDISTPSSTTSGGGHSKHSGGVRLLSHSYSSSSSSQVSPSDLKGKGGGGESQCPYIKDGK</sequence>
<dbReference type="GO" id="GO:0005198">
    <property type="term" value="F:structural molecule activity"/>
    <property type="evidence" value="ECO:0007669"/>
    <property type="project" value="InterPro"/>
</dbReference>
<accession>A0A6I9XTS6</accession>
<keyword evidence="3 5" id="KW-0175">Coiled coil</keyword>
<keyword evidence="8" id="KW-1185">Reference proteome</keyword>
<feature type="coiled-coil region" evidence="5">
    <location>
        <begin position="359"/>
        <end position="393"/>
    </location>
</feature>
<gene>
    <name evidence="9" type="primary">LOC106545421</name>
</gene>
<comment type="similarity">
    <text evidence="4">Belongs to the intermediate filament family.</text>
</comment>
<keyword evidence="2 4" id="KW-0403">Intermediate filament</keyword>
<dbReference type="GO" id="GO:0045109">
    <property type="term" value="P:intermediate filament organization"/>
    <property type="evidence" value="ECO:0007669"/>
    <property type="project" value="TreeGrafter"/>
</dbReference>
<dbReference type="Pfam" id="PF00038">
    <property type="entry name" value="Filament"/>
    <property type="match status" value="1"/>
</dbReference>
<evidence type="ECO:0000256" key="1">
    <source>
        <dbReference type="ARBA" id="ARBA00022744"/>
    </source>
</evidence>
<evidence type="ECO:0000256" key="2">
    <source>
        <dbReference type="ARBA" id="ARBA00022754"/>
    </source>
</evidence>
<evidence type="ECO:0000313" key="9">
    <source>
        <dbReference type="RefSeq" id="XP_013917447.1"/>
    </source>
</evidence>
<evidence type="ECO:0000256" key="6">
    <source>
        <dbReference type="SAM" id="MobiDB-lite"/>
    </source>
</evidence>
<dbReference type="FunFam" id="1.20.5.500:FF:000001">
    <property type="entry name" value="Type II keratin 23"/>
    <property type="match status" value="1"/>
</dbReference>
<dbReference type="GeneID" id="106545421"/>
<dbReference type="Proteomes" id="UP000504617">
    <property type="component" value="Unplaced"/>
</dbReference>
<evidence type="ECO:0000256" key="5">
    <source>
        <dbReference type="SAM" id="Coils"/>
    </source>
</evidence>
<dbReference type="RefSeq" id="XP_013917447.1">
    <property type="nucleotide sequence ID" value="XM_014061972.1"/>
</dbReference>
<dbReference type="FunFam" id="1.20.5.1160:FF:000002">
    <property type="entry name" value="Type I keratin 10"/>
    <property type="match status" value="1"/>
</dbReference>
<dbReference type="InterPro" id="IPR039008">
    <property type="entry name" value="IF_rod_dom"/>
</dbReference>
<dbReference type="InterPro" id="IPR018039">
    <property type="entry name" value="IF_conserved"/>
</dbReference>
<dbReference type="Gene3D" id="1.20.5.500">
    <property type="entry name" value="Single helix bin"/>
    <property type="match status" value="1"/>
</dbReference>
<organism evidence="8 9">
    <name type="scientific">Thamnophis sirtalis</name>
    <dbReference type="NCBI Taxonomy" id="35019"/>
    <lineage>
        <taxon>Eukaryota</taxon>
        <taxon>Metazoa</taxon>
        <taxon>Chordata</taxon>
        <taxon>Craniata</taxon>
        <taxon>Vertebrata</taxon>
        <taxon>Euteleostomi</taxon>
        <taxon>Lepidosauria</taxon>
        <taxon>Squamata</taxon>
        <taxon>Bifurcata</taxon>
        <taxon>Unidentata</taxon>
        <taxon>Episquamata</taxon>
        <taxon>Toxicofera</taxon>
        <taxon>Serpentes</taxon>
        <taxon>Colubroidea</taxon>
        <taxon>Colubridae</taxon>
        <taxon>Natricinae</taxon>
        <taxon>Thamnophis</taxon>
    </lineage>
</organism>
<keyword evidence="1" id="KW-0416">Keratin</keyword>
<dbReference type="PRINTS" id="PR01248">
    <property type="entry name" value="TYPE1KERATIN"/>
</dbReference>
<dbReference type="PANTHER" id="PTHR23239:SF372">
    <property type="entry name" value="IF ROD DOMAIN-CONTAINING PROTEIN"/>
    <property type="match status" value="1"/>
</dbReference>
<protein>
    <submittedName>
        <fullName evidence="9">Keratin, type I cytoskeletal 19-like</fullName>
    </submittedName>
</protein>
<dbReference type="InterPro" id="IPR002957">
    <property type="entry name" value="Keratin_I"/>
</dbReference>
<dbReference type="PANTHER" id="PTHR23239">
    <property type="entry name" value="INTERMEDIATE FILAMENT"/>
    <property type="match status" value="1"/>
</dbReference>
<dbReference type="AlphaFoldDB" id="A0A6I9XTS6"/>
<proteinExistence type="inferred from homology"/>